<dbReference type="PROSITE" id="PS50067">
    <property type="entry name" value="KINESIN_MOTOR_2"/>
    <property type="match status" value="1"/>
</dbReference>
<evidence type="ECO:0000259" key="8">
    <source>
        <dbReference type="PROSITE" id="PS50067"/>
    </source>
</evidence>
<feature type="binding site" evidence="5">
    <location>
        <begin position="214"/>
        <end position="221"/>
    </location>
    <ligand>
        <name>ATP</name>
        <dbReference type="ChEBI" id="CHEBI:30616"/>
    </ligand>
</feature>
<keyword evidence="3 5" id="KW-0067">ATP-binding</keyword>
<keyword evidence="2 5" id="KW-0547">Nucleotide-binding</keyword>
<feature type="compositionally biased region" description="Polar residues" evidence="7">
    <location>
        <begin position="26"/>
        <end position="44"/>
    </location>
</feature>
<feature type="region of interest" description="Disordered" evidence="7">
    <location>
        <begin position="877"/>
        <end position="898"/>
    </location>
</feature>
<dbReference type="GO" id="GO:0005634">
    <property type="term" value="C:nucleus"/>
    <property type="evidence" value="ECO:0007669"/>
    <property type="project" value="TreeGrafter"/>
</dbReference>
<feature type="compositionally biased region" description="Pro residues" evidence="7">
    <location>
        <begin position="1"/>
        <end position="10"/>
    </location>
</feature>
<organism evidence="9 10">
    <name type="scientific">Morella rubra</name>
    <name type="common">Chinese bayberry</name>
    <dbReference type="NCBI Taxonomy" id="262757"/>
    <lineage>
        <taxon>Eukaryota</taxon>
        <taxon>Viridiplantae</taxon>
        <taxon>Streptophyta</taxon>
        <taxon>Embryophyta</taxon>
        <taxon>Tracheophyta</taxon>
        <taxon>Spermatophyta</taxon>
        <taxon>Magnoliopsida</taxon>
        <taxon>eudicotyledons</taxon>
        <taxon>Gunneridae</taxon>
        <taxon>Pentapetalae</taxon>
        <taxon>rosids</taxon>
        <taxon>fabids</taxon>
        <taxon>Fagales</taxon>
        <taxon>Myricaceae</taxon>
        <taxon>Morella</taxon>
    </lineage>
</organism>
<keyword evidence="4 5" id="KW-0505">Motor protein</keyword>
<dbReference type="InterPro" id="IPR027417">
    <property type="entry name" value="P-loop_NTPase"/>
</dbReference>
<gene>
    <name evidence="9" type="ORF">CJ030_MR0G006550</name>
</gene>
<dbReference type="InterPro" id="IPR036961">
    <property type="entry name" value="Kinesin_motor_dom_sf"/>
</dbReference>
<sequence>METKSPPPCPNTVTVRRNPHRRARATPSTNAPQIPVHSPSSTTARGIPSFPMQDILSIEIPQKGQNNPQPGPSSSSSSSPRAVVSQNLKVYLRIRPLLSPKISGRNGSLGDQNPRLRAKNAWPQNPAKKSAARDSNSKNRNCSEVCVVVNDSHSVKLSPPSAVRESKRIKSEVYEGFSHVFPSESSQDEVYQRMVKPLVDDFLKGKSGMLAALGPTGSGKTHTVFGSPREPGMVPLALQQIFKQSERKDSASSRSFSISIFEIYSEGGKGEKVFDLSPDGTELSMQQSSIKGLQEVVFSDAGQAESLIARAMLKRATAMTNANSQSSRSQCIINISSVANKVDEVHNNAVLTIVDLAGAERGKKTGNRGARLLETNFINNTSMVFGLCLRSLLEHQKNPKKPLQKHFHNSLLTKYLRDYLEGKKRMALILTVRAGEEDYLDTSYLLKQASPFMNIKFNGVEESSTMNYNKRHFQALSRVEQPKRMKLSSHEPCVLEEGKSIGDEHGLPEEGLSRRSDRVSYFLSEAAKIYRSDAGENATTKSDFVDGPEKERNHQILQNFTKAMWNVLKQYKQKLKMAESEIQSLRENLSNEKTRNLVLGKDLEDLRSCCTCPKVLRGDASMVKICSASKSTVELKGLGSSEVDKGDVVHSSILKASYLSGALENIDSCPRQDKDVFSEVSRFGVGVANASENSTQQNDQISDIPPGNRHSTEDLQESKYLGSQDNFLIAHVTDNSKYCGMRDLDSLDFPTSPKEDVEFSQGCSTFDVLDSQPISDTSCKDLNFEKPSRRLLPASSIMPRDCSALDAEDGIMEPVEFLGPPQSREEHVTFNEECGAVDVPDIEPRVDSSSKQVKPKRRLLPASSVLLRDFGALDVEDDLEKPKGNRAGRKLAADERKTTEGSISLLRLLRSNLHL</sequence>
<accession>A0A6A1UJN5</accession>
<evidence type="ECO:0000313" key="10">
    <source>
        <dbReference type="Proteomes" id="UP000516437"/>
    </source>
</evidence>
<dbReference type="AlphaFoldDB" id="A0A6A1UJN5"/>
<feature type="compositionally biased region" description="Polar residues" evidence="7">
    <location>
        <begin position="690"/>
        <end position="701"/>
    </location>
</feature>
<keyword evidence="1" id="KW-0493">Microtubule</keyword>
<feature type="region of interest" description="Disordered" evidence="7">
    <location>
        <begin position="100"/>
        <end position="140"/>
    </location>
</feature>
<comment type="similarity">
    <text evidence="5">Belongs to the TRAFAC class myosin-kinesin ATPase superfamily. Kinesin family.</text>
</comment>
<evidence type="ECO:0000256" key="7">
    <source>
        <dbReference type="SAM" id="MobiDB-lite"/>
    </source>
</evidence>
<dbReference type="GO" id="GO:0007018">
    <property type="term" value="P:microtubule-based movement"/>
    <property type="evidence" value="ECO:0007669"/>
    <property type="project" value="InterPro"/>
</dbReference>
<feature type="region of interest" description="Disordered" evidence="7">
    <location>
        <begin position="688"/>
        <end position="713"/>
    </location>
</feature>
<keyword evidence="10" id="KW-1185">Reference proteome</keyword>
<dbReference type="Gene3D" id="3.40.850.10">
    <property type="entry name" value="Kinesin motor domain"/>
    <property type="match status" value="1"/>
</dbReference>
<dbReference type="InterPro" id="IPR001752">
    <property type="entry name" value="Kinesin_motor_dom"/>
</dbReference>
<evidence type="ECO:0000256" key="3">
    <source>
        <dbReference type="ARBA" id="ARBA00022840"/>
    </source>
</evidence>
<evidence type="ECO:0000313" key="9">
    <source>
        <dbReference type="EMBL" id="KAB1200714.1"/>
    </source>
</evidence>
<dbReference type="GO" id="GO:0005871">
    <property type="term" value="C:kinesin complex"/>
    <property type="evidence" value="ECO:0007669"/>
    <property type="project" value="TreeGrafter"/>
</dbReference>
<keyword evidence="6" id="KW-0175">Coiled coil</keyword>
<reference evidence="9 10" key="1">
    <citation type="journal article" date="2019" name="Plant Biotechnol. J.">
        <title>The red bayberry genome and genetic basis of sex determination.</title>
        <authorList>
            <person name="Jia H.M."/>
            <person name="Jia H.J."/>
            <person name="Cai Q.L."/>
            <person name="Wang Y."/>
            <person name="Zhao H.B."/>
            <person name="Yang W.F."/>
            <person name="Wang G.Y."/>
            <person name="Li Y.H."/>
            <person name="Zhan D.L."/>
            <person name="Shen Y.T."/>
            <person name="Niu Q.F."/>
            <person name="Chang L."/>
            <person name="Qiu J."/>
            <person name="Zhao L."/>
            <person name="Xie H.B."/>
            <person name="Fu W.Y."/>
            <person name="Jin J."/>
            <person name="Li X.W."/>
            <person name="Jiao Y."/>
            <person name="Zhou C.C."/>
            <person name="Tu T."/>
            <person name="Chai C.Y."/>
            <person name="Gao J.L."/>
            <person name="Fan L.J."/>
            <person name="van de Weg E."/>
            <person name="Wang J.Y."/>
            <person name="Gao Z.S."/>
        </authorList>
    </citation>
    <scope>NUCLEOTIDE SEQUENCE [LARGE SCALE GENOMIC DNA]</scope>
    <source>
        <tissue evidence="9">Leaves</tissue>
    </source>
</reference>
<dbReference type="SUPFAM" id="SSF52540">
    <property type="entry name" value="P-loop containing nucleoside triphosphate hydrolases"/>
    <property type="match status" value="1"/>
</dbReference>
<dbReference type="Pfam" id="PF00225">
    <property type="entry name" value="Kinesin"/>
    <property type="match status" value="1"/>
</dbReference>
<protein>
    <submittedName>
        <fullName evidence="9">Kinesin-like protein 6</fullName>
    </submittedName>
</protein>
<dbReference type="GO" id="GO:0008017">
    <property type="term" value="F:microtubule binding"/>
    <property type="evidence" value="ECO:0007669"/>
    <property type="project" value="InterPro"/>
</dbReference>
<evidence type="ECO:0000256" key="4">
    <source>
        <dbReference type="ARBA" id="ARBA00023175"/>
    </source>
</evidence>
<name>A0A6A1UJN5_9ROSI</name>
<dbReference type="GO" id="GO:0005524">
    <property type="term" value="F:ATP binding"/>
    <property type="evidence" value="ECO:0007669"/>
    <property type="project" value="UniProtKB-UniRule"/>
</dbReference>
<dbReference type="GO" id="GO:0016887">
    <property type="term" value="F:ATP hydrolysis activity"/>
    <property type="evidence" value="ECO:0007669"/>
    <property type="project" value="TreeGrafter"/>
</dbReference>
<dbReference type="PANTHER" id="PTHR24115">
    <property type="entry name" value="KINESIN-RELATED"/>
    <property type="match status" value="1"/>
</dbReference>
<dbReference type="OrthoDB" id="123929at2759"/>
<dbReference type="Proteomes" id="UP000516437">
    <property type="component" value="Unassembled WGS sequence"/>
</dbReference>
<dbReference type="GO" id="GO:0005874">
    <property type="term" value="C:microtubule"/>
    <property type="evidence" value="ECO:0007669"/>
    <property type="project" value="UniProtKB-KW"/>
</dbReference>
<feature type="domain" description="Kinesin motor" evidence="8">
    <location>
        <begin position="87"/>
        <end position="455"/>
    </location>
</feature>
<dbReference type="PANTHER" id="PTHR24115:SF1008">
    <property type="entry name" value="KINESIN-LIKE PROTEIN SUBITO"/>
    <property type="match status" value="1"/>
</dbReference>
<proteinExistence type="inferred from homology"/>
<evidence type="ECO:0000256" key="2">
    <source>
        <dbReference type="ARBA" id="ARBA00022741"/>
    </source>
</evidence>
<evidence type="ECO:0000256" key="1">
    <source>
        <dbReference type="ARBA" id="ARBA00022701"/>
    </source>
</evidence>
<dbReference type="InterPro" id="IPR027640">
    <property type="entry name" value="Kinesin-like_fam"/>
</dbReference>
<evidence type="ECO:0000256" key="6">
    <source>
        <dbReference type="SAM" id="Coils"/>
    </source>
</evidence>
<feature type="region of interest" description="Disordered" evidence="7">
    <location>
        <begin position="1"/>
        <end position="83"/>
    </location>
</feature>
<dbReference type="GO" id="GO:0003777">
    <property type="term" value="F:microtubule motor activity"/>
    <property type="evidence" value="ECO:0007669"/>
    <property type="project" value="InterPro"/>
</dbReference>
<feature type="coiled-coil region" evidence="6">
    <location>
        <begin position="568"/>
        <end position="595"/>
    </location>
</feature>
<dbReference type="SMART" id="SM00129">
    <property type="entry name" value="KISc"/>
    <property type="match status" value="1"/>
</dbReference>
<feature type="compositionally biased region" description="Low complexity" evidence="7">
    <location>
        <begin position="61"/>
        <end position="80"/>
    </location>
</feature>
<dbReference type="EMBL" id="RXIC02000132">
    <property type="protein sequence ID" value="KAB1200714.1"/>
    <property type="molecule type" value="Genomic_DNA"/>
</dbReference>
<evidence type="ECO:0000256" key="5">
    <source>
        <dbReference type="PROSITE-ProRule" id="PRU00283"/>
    </source>
</evidence>
<dbReference type="PRINTS" id="PR00380">
    <property type="entry name" value="KINESINHEAVY"/>
</dbReference>
<comment type="caution">
    <text evidence="9">The sequence shown here is derived from an EMBL/GenBank/DDBJ whole genome shotgun (WGS) entry which is preliminary data.</text>
</comment>